<comment type="caution">
    <text evidence="4">The sequence shown here is derived from an EMBL/GenBank/DDBJ whole genome shotgun (WGS) entry which is preliminary data.</text>
</comment>
<dbReference type="InterPro" id="IPR051938">
    <property type="entry name" value="Apopto_cytoskel_mod"/>
</dbReference>
<sequence>MIRRSFHSTAAALKRKSHYDVLNVHRNADKRAIKKSYYRLSKQYHPDLNPNNTEAHAKFLEVNEAYAILGNEASRRQYDSSMDHGDSSTSSYYGSNASSVYNAAFRTAPSQSWHGRARRAKNTGSASARAQAEGMGNKSTFNYREHYAKHYEQEEVRRKQRVYQAAERRRQAGLDEDHDSHRHHHSKIDTVWSRIWRLGVVLIAITYVHQKWKQNTQQDQSQNKIESARR</sequence>
<dbReference type="PANTHER" id="PTHR44145:SF3">
    <property type="entry name" value="DNAJ HOMOLOG SUBFAMILY A MEMBER 3, MITOCHONDRIAL"/>
    <property type="match status" value="1"/>
</dbReference>
<protein>
    <submittedName>
        <fullName evidence="4">DnaJ domain-containing protein</fullName>
    </submittedName>
</protein>
<reference evidence="4" key="2">
    <citation type="submission" date="2023-02" db="EMBL/GenBank/DDBJ databases">
        <authorList>
            <consortium name="DOE Joint Genome Institute"/>
            <person name="Mondo S.J."/>
            <person name="Chang Y."/>
            <person name="Wang Y."/>
            <person name="Ahrendt S."/>
            <person name="Andreopoulos W."/>
            <person name="Barry K."/>
            <person name="Beard J."/>
            <person name="Benny G.L."/>
            <person name="Blankenship S."/>
            <person name="Bonito G."/>
            <person name="Cuomo C."/>
            <person name="Desiro A."/>
            <person name="Gervers K.A."/>
            <person name="Hundley H."/>
            <person name="Kuo A."/>
            <person name="LaButti K."/>
            <person name="Lang B.F."/>
            <person name="Lipzen A."/>
            <person name="O'Donnell K."/>
            <person name="Pangilinan J."/>
            <person name="Reynolds N."/>
            <person name="Sandor L."/>
            <person name="Smith M.W."/>
            <person name="Tsang A."/>
            <person name="Grigoriev I.V."/>
            <person name="Stajich J.E."/>
            <person name="Spatafora J.W."/>
        </authorList>
    </citation>
    <scope>NUCLEOTIDE SEQUENCE</scope>
    <source>
        <strain evidence="4">RSA 2281</strain>
    </source>
</reference>
<evidence type="ECO:0000256" key="1">
    <source>
        <dbReference type="ARBA" id="ARBA00023186"/>
    </source>
</evidence>
<dbReference type="PROSITE" id="PS50076">
    <property type="entry name" value="DNAJ_2"/>
    <property type="match status" value="1"/>
</dbReference>
<dbReference type="CDD" id="cd06257">
    <property type="entry name" value="DnaJ"/>
    <property type="match status" value="1"/>
</dbReference>
<dbReference type="Pfam" id="PF00226">
    <property type="entry name" value="DnaJ"/>
    <property type="match status" value="1"/>
</dbReference>
<dbReference type="PRINTS" id="PR00625">
    <property type="entry name" value="JDOMAIN"/>
</dbReference>
<gene>
    <name evidence="4" type="ORF">BDA99DRAFT_531097</name>
</gene>
<keyword evidence="5" id="KW-1185">Reference proteome</keyword>
<feature type="region of interest" description="Disordered" evidence="2">
    <location>
        <begin position="111"/>
        <end position="134"/>
    </location>
</feature>
<accession>A0AAD5KQU2</accession>
<dbReference type="InterPro" id="IPR036869">
    <property type="entry name" value="J_dom_sf"/>
</dbReference>
<dbReference type="Gene3D" id="1.10.287.110">
    <property type="entry name" value="DnaJ domain"/>
    <property type="match status" value="1"/>
</dbReference>
<keyword evidence="1" id="KW-0143">Chaperone</keyword>
<evidence type="ECO:0000313" key="4">
    <source>
        <dbReference type="EMBL" id="KAI9278335.1"/>
    </source>
</evidence>
<feature type="region of interest" description="Disordered" evidence="2">
    <location>
        <begin position="165"/>
        <end position="186"/>
    </location>
</feature>
<name>A0AAD5KQU2_9FUNG</name>
<dbReference type="Proteomes" id="UP001209540">
    <property type="component" value="Unassembled WGS sequence"/>
</dbReference>
<evidence type="ECO:0000256" key="2">
    <source>
        <dbReference type="SAM" id="MobiDB-lite"/>
    </source>
</evidence>
<dbReference type="AlphaFoldDB" id="A0AAD5KQU2"/>
<proteinExistence type="predicted"/>
<reference evidence="4" key="1">
    <citation type="journal article" date="2022" name="IScience">
        <title>Evolution of zygomycete secretomes and the origins of terrestrial fungal ecologies.</title>
        <authorList>
            <person name="Chang Y."/>
            <person name="Wang Y."/>
            <person name="Mondo S."/>
            <person name="Ahrendt S."/>
            <person name="Andreopoulos W."/>
            <person name="Barry K."/>
            <person name="Beard J."/>
            <person name="Benny G.L."/>
            <person name="Blankenship S."/>
            <person name="Bonito G."/>
            <person name="Cuomo C."/>
            <person name="Desiro A."/>
            <person name="Gervers K.A."/>
            <person name="Hundley H."/>
            <person name="Kuo A."/>
            <person name="LaButti K."/>
            <person name="Lang B.F."/>
            <person name="Lipzen A."/>
            <person name="O'Donnell K."/>
            <person name="Pangilinan J."/>
            <person name="Reynolds N."/>
            <person name="Sandor L."/>
            <person name="Smith M.E."/>
            <person name="Tsang A."/>
            <person name="Grigoriev I.V."/>
            <person name="Stajich J.E."/>
            <person name="Spatafora J.W."/>
        </authorList>
    </citation>
    <scope>NUCLEOTIDE SEQUENCE</scope>
    <source>
        <strain evidence="4">RSA 2281</strain>
    </source>
</reference>
<evidence type="ECO:0000259" key="3">
    <source>
        <dbReference type="PROSITE" id="PS50076"/>
    </source>
</evidence>
<feature type="compositionally biased region" description="Basic and acidic residues" evidence="2">
    <location>
        <begin position="166"/>
        <end position="180"/>
    </location>
</feature>
<organism evidence="4 5">
    <name type="scientific">Phascolomyces articulosus</name>
    <dbReference type="NCBI Taxonomy" id="60185"/>
    <lineage>
        <taxon>Eukaryota</taxon>
        <taxon>Fungi</taxon>
        <taxon>Fungi incertae sedis</taxon>
        <taxon>Mucoromycota</taxon>
        <taxon>Mucoromycotina</taxon>
        <taxon>Mucoromycetes</taxon>
        <taxon>Mucorales</taxon>
        <taxon>Lichtheimiaceae</taxon>
        <taxon>Phascolomyces</taxon>
    </lineage>
</organism>
<dbReference type="EMBL" id="JAIXMP010000001">
    <property type="protein sequence ID" value="KAI9278335.1"/>
    <property type="molecule type" value="Genomic_DNA"/>
</dbReference>
<dbReference type="SUPFAM" id="SSF46565">
    <property type="entry name" value="Chaperone J-domain"/>
    <property type="match status" value="1"/>
</dbReference>
<dbReference type="PANTHER" id="PTHR44145">
    <property type="entry name" value="DNAJ HOMOLOG SUBFAMILY A MEMBER 3, MITOCHONDRIAL"/>
    <property type="match status" value="1"/>
</dbReference>
<evidence type="ECO:0000313" key="5">
    <source>
        <dbReference type="Proteomes" id="UP001209540"/>
    </source>
</evidence>
<dbReference type="InterPro" id="IPR001623">
    <property type="entry name" value="DnaJ_domain"/>
</dbReference>
<dbReference type="SMART" id="SM00271">
    <property type="entry name" value="DnaJ"/>
    <property type="match status" value="1"/>
</dbReference>
<feature type="domain" description="J" evidence="3">
    <location>
        <begin position="17"/>
        <end position="82"/>
    </location>
</feature>